<dbReference type="GeneID" id="105265572"/>
<dbReference type="Gene3D" id="3.40.50.300">
    <property type="entry name" value="P-loop containing nucleotide triphosphate hydrolases"/>
    <property type="match status" value="1"/>
</dbReference>
<dbReference type="Pfam" id="PF00685">
    <property type="entry name" value="Sulfotransfer_1"/>
    <property type="match status" value="1"/>
</dbReference>
<dbReference type="FunFam" id="3.40.50.300:FF:001931">
    <property type="entry name" value="Blast:Carbohydrate sulfotransferase 4"/>
    <property type="match status" value="1"/>
</dbReference>
<dbReference type="PANTHER" id="PTHR10704:SF44">
    <property type="entry name" value="LD35051P-RELATED"/>
    <property type="match status" value="1"/>
</dbReference>
<dbReference type="InterPro" id="IPR027417">
    <property type="entry name" value="P-loop_NTPase"/>
</dbReference>
<feature type="domain" description="Sulfotransferase" evidence="1">
    <location>
        <begin position="72"/>
        <end position="344"/>
    </location>
</feature>
<dbReference type="PANTHER" id="PTHR10704">
    <property type="entry name" value="CARBOHYDRATE SULFOTRANSFERASE"/>
    <property type="match status" value="1"/>
</dbReference>
<evidence type="ECO:0000259" key="1">
    <source>
        <dbReference type="Pfam" id="PF00685"/>
    </source>
</evidence>
<dbReference type="RefSeq" id="XP_011301427.1">
    <property type="nucleotide sequence ID" value="XM_011303125.1"/>
</dbReference>
<organism evidence="2 3">
    <name type="scientific">Fopius arisanus</name>
    <dbReference type="NCBI Taxonomy" id="64838"/>
    <lineage>
        <taxon>Eukaryota</taxon>
        <taxon>Metazoa</taxon>
        <taxon>Ecdysozoa</taxon>
        <taxon>Arthropoda</taxon>
        <taxon>Hexapoda</taxon>
        <taxon>Insecta</taxon>
        <taxon>Pterygota</taxon>
        <taxon>Neoptera</taxon>
        <taxon>Endopterygota</taxon>
        <taxon>Hymenoptera</taxon>
        <taxon>Apocrita</taxon>
        <taxon>Ichneumonoidea</taxon>
        <taxon>Braconidae</taxon>
        <taxon>Opiinae</taxon>
        <taxon>Fopius</taxon>
    </lineage>
</organism>
<proteinExistence type="predicted"/>
<protein>
    <submittedName>
        <fullName evidence="3">Carbohydrate sulfotransferase 5 isoform X1</fullName>
    </submittedName>
</protein>
<reference evidence="3" key="1">
    <citation type="submission" date="2025-08" db="UniProtKB">
        <authorList>
            <consortium name="RefSeq"/>
        </authorList>
    </citation>
    <scope>IDENTIFICATION</scope>
    <source>
        <strain evidence="3">USDA-PBARC FA_bdor</strain>
        <tissue evidence="3">Whole organism</tissue>
    </source>
</reference>
<dbReference type="AlphaFoldDB" id="A0A9R1T1Y7"/>
<dbReference type="KEGG" id="fas:105265572"/>
<sequence length="367" mass="43336">MRSPDSKHEDPFMVFLPRNNLTYMEMQEVIDQQRRMIERDMEDYVYPRGKYGINISNLDELTMEKGGRPMRSVIVATWRSGSTFVGDVINAHPANFYHYEPMLDFGIVQVRGPPLAQEAIYNIYALFDCEYHKLDNYLNFGKSHPWVFNHNTHLWRQCQNHKKICWNPEFVSKFCRLFPFQSMKLVRLRLSVAEVLLEDKSLGIRLVFLVRDPRGLLQSRKHRDWCPTSPDCSEPARVCADMVSDFESAVKLTQKYPRNFKVMRYEDLSLDPFAHAKELYEFYGLDFHPNVQHFLETHTKSDVGGVSSTFRNSKAAPFHWRNDLDFEEVQEIQSVCSNAMRLWGYRFAFNDTHQKEFNPLTEYQLIL</sequence>
<accession>A0A9R1T1Y7</accession>
<dbReference type="Proteomes" id="UP000694866">
    <property type="component" value="Unplaced"/>
</dbReference>
<dbReference type="GO" id="GO:0006790">
    <property type="term" value="P:sulfur compound metabolic process"/>
    <property type="evidence" value="ECO:0007669"/>
    <property type="project" value="TreeGrafter"/>
</dbReference>
<keyword evidence="2" id="KW-1185">Reference proteome</keyword>
<dbReference type="OrthoDB" id="6138663at2759"/>
<dbReference type="GO" id="GO:0001517">
    <property type="term" value="F:N-acetylglucosamine 6-O-sulfotransferase activity"/>
    <property type="evidence" value="ECO:0007669"/>
    <property type="project" value="TreeGrafter"/>
</dbReference>
<dbReference type="GO" id="GO:0006044">
    <property type="term" value="P:N-acetylglucosamine metabolic process"/>
    <property type="evidence" value="ECO:0007669"/>
    <property type="project" value="TreeGrafter"/>
</dbReference>
<gene>
    <name evidence="3" type="primary">LOC105265572</name>
</gene>
<evidence type="ECO:0000313" key="3">
    <source>
        <dbReference type="RefSeq" id="XP_011301427.1"/>
    </source>
</evidence>
<dbReference type="SUPFAM" id="SSF52540">
    <property type="entry name" value="P-loop containing nucleoside triphosphate hydrolases"/>
    <property type="match status" value="1"/>
</dbReference>
<dbReference type="InterPro" id="IPR051135">
    <property type="entry name" value="Gal/GlcNAc/GalNAc_ST"/>
</dbReference>
<dbReference type="InterPro" id="IPR000863">
    <property type="entry name" value="Sulfotransferase_dom"/>
</dbReference>
<evidence type="ECO:0000313" key="2">
    <source>
        <dbReference type="Proteomes" id="UP000694866"/>
    </source>
</evidence>
<name>A0A9R1T1Y7_9HYME</name>